<feature type="non-terminal residue" evidence="1">
    <location>
        <position position="75"/>
    </location>
</feature>
<dbReference type="AlphaFoldDB" id="A0A4S8KY14"/>
<evidence type="ECO:0000313" key="2">
    <source>
        <dbReference type="Proteomes" id="UP000297245"/>
    </source>
</evidence>
<dbReference type="OrthoDB" id="432234at2759"/>
<name>A0A4S8KY14_DENBC</name>
<evidence type="ECO:0008006" key="3">
    <source>
        <dbReference type="Google" id="ProtNLM"/>
    </source>
</evidence>
<dbReference type="EMBL" id="ML179872">
    <property type="protein sequence ID" value="THU80761.1"/>
    <property type="molecule type" value="Genomic_DNA"/>
</dbReference>
<accession>A0A4S8KY14</accession>
<protein>
    <recommendedName>
        <fullName evidence="3">Helicase</fullName>
    </recommendedName>
</protein>
<gene>
    <name evidence="1" type="ORF">K435DRAFT_609019</name>
</gene>
<organism evidence="1 2">
    <name type="scientific">Dendrothele bispora (strain CBS 962.96)</name>
    <dbReference type="NCBI Taxonomy" id="1314807"/>
    <lineage>
        <taxon>Eukaryota</taxon>
        <taxon>Fungi</taxon>
        <taxon>Dikarya</taxon>
        <taxon>Basidiomycota</taxon>
        <taxon>Agaricomycotina</taxon>
        <taxon>Agaricomycetes</taxon>
        <taxon>Agaricomycetidae</taxon>
        <taxon>Agaricales</taxon>
        <taxon>Agaricales incertae sedis</taxon>
        <taxon>Dendrothele</taxon>
    </lineage>
</organism>
<proteinExistence type="predicted"/>
<dbReference type="InterPro" id="IPR027417">
    <property type="entry name" value="P-loop_NTPase"/>
</dbReference>
<sequence length="75" mass="8693">ITCHKAQGATLKNVILDLRLCRGSESPYVMLSRATSLKGVIILRDFDNRKLQCRLNEDLRKELRRIRILQLQTSI</sequence>
<reference evidence="1 2" key="1">
    <citation type="journal article" date="2019" name="Nat. Ecol. Evol.">
        <title>Megaphylogeny resolves global patterns of mushroom evolution.</title>
        <authorList>
            <person name="Varga T."/>
            <person name="Krizsan K."/>
            <person name="Foldi C."/>
            <person name="Dima B."/>
            <person name="Sanchez-Garcia M."/>
            <person name="Sanchez-Ramirez S."/>
            <person name="Szollosi G.J."/>
            <person name="Szarkandi J.G."/>
            <person name="Papp V."/>
            <person name="Albert L."/>
            <person name="Andreopoulos W."/>
            <person name="Angelini C."/>
            <person name="Antonin V."/>
            <person name="Barry K.W."/>
            <person name="Bougher N.L."/>
            <person name="Buchanan P."/>
            <person name="Buyck B."/>
            <person name="Bense V."/>
            <person name="Catcheside P."/>
            <person name="Chovatia M."/>
            <person name="Cooper J."/>
            <person name="Damon W."/>
            <person name="Desjardin D."/>
            <person name="Finy P."/>
            <person name="Geml J."/>
            <person name="Haridas S."/>
            <person name="Hughes K."/>
            <person name="Justo A."/>
            <person name="Karasinski D."/>
            <person name="Kautmanova I."/>
            <person name="Kiss B."/>
            <person name="Kocsube S."/>
            <person name="Kotiranta H."/>
            <person name="LaButti K.M."/>
            <person name="Lechner B.E."/>
            <person name="Liimatainen K."/>
            <person name="Lipzen A."/>
            <person name="Lukacs Z."/>
            <person name="Mihaltcheva S."/>
            <person name="Morgado L.N."/>
            <person name="Niskanen T."/>
            <person name="Noordeloos M.E."/>
            <person name="Ohm R.A."/>
            <person name="Ortiz-Santana B."/>
            <person name="Ovrebo C."/>
            <person name="Racz N."/>
            <person name="Riley R."/>
            <person name="Savchenko A."/>
            <person name="Shiryaev A."/>
            <person name="Soop K."/>
            <person name="Spirin V."/>
            <person name="Szebenyi C."/>
            <person name="Tomsovsky M."/>
            <person name="Tulloss R.E."/>
            <person name="Uehling J."/>
            <person name="Grigoriev I.V."/>
            <person name="Vagvolgyi C."/>
            <person name="Papp T."/>
            <person name="Martin F.M."/>
            <person name="Miettinen O."/>
            <person name="Hibbett D.S."/>
            <person name="Nagy L.G."/>
        </authorList>
    </citation>
    <scope>NUCLEOTIDE SEQUENCE [LARGE SCALE GENOMIC DNA]</scope>
    <source>
        <strain evidence="1 2">CBS 962.96</strain>
    </source>
</reference>
<dbReference type="SUPFAM" id="SSF52540">
    <property type="entry name" value="P-loop containing nucleoside triphosphate hydrolases"/>
    <property type="match status" value="1"/>
</dbReference>
<keyword evidence="2" id="KW-1185">Reference proteome</keyword>
<evidence type="ECO:0000313" key="1">
    <source>
        <dbReference type="EMBL" id="THU80761.1"/>
    </source>
</evidence>
<feature type="non-terminal residue" evidence="1">
    <location>
        <position position="1"/>
    </location>
</feature>
<dbReference type="Proteomes" id="UP000297245">
    <property type="component" value="Unassembled WGS sequence"/>
</dbReference>